<dbReference type="Proteomes" id="UP000287687">
    <property type="component" value="Unassembled WGS sequence"/>
</dbReference>
<dbReference type="PANTHER" id="PTHR37422:SF23">
    <property type="entry name" value="TEICHURONIC ACID BIOSYNTHESIS PROTEIN TUAE"/>
    <property type="match status" value="1"/>
</dbReference>
<feature type="transmembrane region" description="Helical" evidence="5">
    <location>
        <begin position="156"/>
        <end position="182"/>
    </location>
</feature>
<feature type="transmembrane region" description="Helical" evidence="5">
    <location>
        <begin position="443"/>
        <end position="462"/>
    </location>
</feature>
<comment type="subcellular location">
    <subcellularLocation>
        <location evidence="1">Membrane</location>
        <topology evidence="1">Multi-pass membrane protein</topology>
    </subcellularLocation>
</comment>
<evidence type="ECO:0000259" key="6">
    <source>
        <dbReference type="Pfam" id="PF04932"/>
    </source>
</evidence>
<feature type="transmembrane region" description="Helical" evidence="5">
    <location>
        <begin position="419"/>
        <end position="437"/>
    </location>
</feature>
<feature type="domain" description="O-antigen ligase-related" evidence="6">
    <location>
        <begin position="243"/>
        <end position="390"/>
    </location>
</feature>
<feature type="transmembrane region" description="Helical" evidence="5">
    <location>
        <begin position="259"/>
        <end position="276"/>
    </location>
</feature>
<sequence length="472" mass="50667">MLSAIVTPIFGYIMILRILPLAFYLLSFALVLLTDGGVYPFSLSISVLLMALSVLSGVIERGLHASTVGVFLAALLLWVAVAAWVVIQTLPLPGGLLSNAAWASLSDVGIDAAPRISVVPGDALYSLMPISLAFMTFLGALLLFRNDRQVERAWQIFGICGAGLALFAIVQTVLFPNTLMFGPRQTYFGSLTAPFVNRNTAATFYGVILVVLIVCYALAATRDARPSTQPVSIFENKWAFAFMALISAVAVALTQSRGGAAASLAGCTVLAVALIFHFRSKQRRRRGGGNLTRWQKVLIAMTLAALVMAAGGLLFGRSMIRAERQGLNDSRLCVTQSVLPAIAGNWAAGLGPASFRYYFPAYRNAECGLEGTWYRAHNFYVDTILALGVFPSLAAFVFAYSVLLGTFQAGLRRRKSMRPMIWGAISAVVIATVHAFTDFSLQIPAFSMILALISGLGIAISFKSSSTRSVSM</sequence>
<dbReference type="Pfam" id="PF04932">
    <property type="entry name" value="Wzy_C"/>
    <property type="match status" value="1"/>
</dbReference>
<reference evidence="7 8" key="1">
    <citation type="submission" date="2019-01" db="EMBL/GenBank/DDBJ databases">
        <title>The draft genome of Rhizobium sp. 24NR.</title>
        <authorList>
            <person name="Liu L."/>
            <person name="Liang L."/>
            <person name="Shi S."/>
            <person name="Xu L."/>
            <person name="Wang X."/>
            <person name="Li L."/>
            <person name="Zhang X."/>
        </authorList>
    </citation>
    <scope>NUCLEOTIDE SEQUENCE [LARGE SCALE GENOMIC DNA]</scope>
    <source>
        <strain evidence="7 8">24NR</strain>
    </source>
</reference>
<comment type="caution">
    <text evidence="7">The sequence shown here is derived from an EMBL/GenBank/DDBJ whole genome shotgun (WGS) entry which is preliminary data.</text>
</comment>
<keyword evidence="8" id="KW-1185">Reference proteome</keyword>
<keyword evidence="3 5" id="KW-1133">Transmembrane helix</keyword>
<feature type="transmembrane region" description="Helical" evidence="5">
    <location>
        <begin position="39"/>
        <end position="59"/>
    </location>
</feature>
<gene>
    <name evidence="7" type="ORF">EPK99_18935</name>
</gene>
<keyword evidence="7" id="KW-0436">Ligase</keyword>
<name>A0A444LD48_9HYPH</name>
<evidence type="ECO:0000256" key="2">
    <source>
        <dbReference type="ARBA" id="ARBA00022692"/>
    </source>
</evidence>
<dbReference type="InterPro" id="IPR007016">
    <property type="entry name" value="O-antigen_ligase-rel_domated"/>
</dbReference>
<feature type="transmembrane region" description="Helical" evidence="5">
    <location>
        <begin position="384"/>
        <end position="407"/>
    </location>
</feature>
<feature type="transmembrane region" description="Helical" evidence="5">
    <location>
        <begin position="202"/>
        <end position="221"/>
    </location>
</feature>
<feature type="transmembrane region" description="Helical" evidence="5">
    <location>
        <begin position="123"/>
        <end position="144"/>
    </location>
</feature>
<feature type="transmembrane region" description="Helical" evidence="5">
    <location>
        <begin position="12"/>
        <end position="33"/>
    </location>
</feature>
<proteinExistence type="predicted"/>
<evidence type="ECO:0000313" key="8">
    <source>
        <dbReference type="Proteomes" id="UP000287687"/>
    </source>
</evidence>
<evidence type="ECO:0000256" key="4">
    <source>
        <dbReference type="ARBA" id="ARBA00023136"/>
    </source>
</evidence>
<evidence type="ECO:0000256" key="3">
    <source>
        <dbReference type="ARBA" id="ARBA00022989"/>
    </source>
</evidence>
<keyword evidence="2 5" id="KW-0812">Transmembrane</keyword>
<keyword evidence="4 5" id="KW-0472">Membrane</keyword>
<evidence type="ECO:0000313" key="7">
    <source>
        <dbReference type="EMBL" id="RWX75761.1"/>
    </source>
</evidence>
<dbReference type="InterPro" id="IPR051533">
    <property type="entry name" value="WaaL-like"/>
</dbReference>
<dbReference type="EMBL" id="SBIP01000004">
    <property type="protein sequence ID" value="RWX75761.1"/>
    <property type="molecule type" value="Genomic_DNA"/>
</dbReference>
<feature type="transmembrane region" description="Helical" evidence="5">
    <location>
        <begin position="66"/>
        <end position="87"/>
    </location>
</feature>
<accession>A0A444LD48</accession>
<feature type="transmembrane region" description="Helical" evidence="5">
    <location>
        <begin position="297"/>
        <end position="320"/>
    </location>
</feature>
<dbReference type="GO" id="GO:0016020">
    <property type="term" value="C:membrane"/>
    <property type="evidence" value="ECO:0007669"/>
    <property type="project" value="UniProtKB-SubCell"/>
</dbReference>
<organism evidence="7 8">
    <name type="scientific">Neorhizobium lilium</name>
    <dbReference type="NCBI Taxonomy" id="2503024"/>
    <lineage>
        <taxon>Bacteria</taxon>
        <taxon>Pseudomonadati</taxon>
        <taxon>Pseudomonadota</taxon>
        <taxon>Alphaproteobacteria</taxon>
        <taxon>Hyphomicrobiales</taxon>
        <taxon>Rhizobiaceae</taxon>
        <taxon>Rhizobium/Agrobacterium group</taxon>
        <taxon>Neorhizobium</taxon>
    </lineage>
</organism>
<dbReference type="PANTHER" id="PTHR37422">
    <property type="entry name" value="TEICHURONIC ACID BIOSYNTHESIS PROTEIN TUAE"/>
    <property type="match status" value="1"/>
</dbReference>
<dbReference type="RefSeq" id="WP_128444640.1">
    <property type="nucleotide sequence ID" value="NZ_SBIP01000004.1"/>
</dbReference>
<dbReference type="AlphaFoldDB" id="A0A444LD48"/>
<protein>
    <submittedName>
        <fullName evidence="7">O-antigen ligase domain-containing protein</fullName>
    </submittedName>
</protein>
<feature type="transmembrane region" description="Helical" evidence="5">
    <location>
        <begin position="233"/>
        <end position="253"/>
    </location>
</feature>
<dbReference type="OrthoDB" id="4391260at2"/>
<dbReference type="GO" id="GO:0016874">
    <property type="term" value="F:ligase activity"/>
    <property type="evidence" value="ECO:0007669"/>
    <property type="project" value="UniProtKB-KW"/>
</dbReference>
<evidence type="ECO:0000256" key="1">
    <source>
        <dbReference type="ARBA" id="ARBA00004141"/>
    </source>
</evidence>
<evidence type="ECO:0000256" key="5">
    <source>
        <dbReference type="SAM" id="Phobius"/>
    </source>
</evidence>